<organism evidence="3 4">
    <name type="scientific">Agrobacterium larrymoorei</name>
    <dbReference type="NCBI Taxonomy" id="160699"/>
    <lineage>
        <taxon>Bacteria</taxon>
        <taxon>Pseudomonadati</taxon>
        <taxon>Pseudomonadota</taxon>
        <taxon>Alphaproteobacteria</taxon>
        <taxon>Hyphomicrobiales</taxon>
        <taxon>Rhizobiaceae</taxon>
        <taxon>Rhizobium/Agrobacterium group</taxon>
        <taxon>Agrobacterium</taxon>
    </lineage>
</organism>
<feature type="transmembrane region" description="Helical" evidence="2">
    <location>
        <begin position="51"/>
        <end position="72"/>
    </location>
</feature>
<evidence type="ECO:0000256" key="1">
    <source>
        <dbReference type="SAM" id="Coils"/>
    </source>
</evidence>
<dbReference type="Proteomes" id="UP001224781">
    <property type="component" value="Unassembled WGS sequence"/>
</dbReference>
<evidence type="ECO:0000313" key="3">
    <source>
        <dbReference type="EMBL" id="MDQ1183152.1"/>
    </source>
</evidence>
<sequence>MRARLTKFFAKNVMASAVSFTLLYLWLLLFLHGSAFTSPGNMADEIKLNIIGDSVGGLTAPLALIWLIAAVVSQRQELNLTKSELQKTADAMSKQVELMKEQSELQKAVASANIKQTWFQERFTLYRYFKTVGTEIYGNVSSRKIKELNDHILKVWFVFGKEVSIKGQELFVMVSTLEANLLHHEDEFGDFPPFDEEGQTPMLMSEDENASVHRISLLLSNVWSELQVGQFMQAIEARLELDDNIELKSVAR</sequence>
<evidence type="ECO:0000313" key="4">
    <source>
        <dbReference type="Proteomes" id="UP001224781"/>
    </source>
</evidence>
<dbReference type="RefSeq" id="WP_306927896.1">
    <property type="nucleotide sequence ID" value="NZ_JAUTBL010000001.1"/>
</dbReference>
<feature type="coiled-coil region" evidence="1">
    <location>
        <begin position="75"/>
        <end position="102"/>
    </location>
</feature>
<keyword evidence="2" id="KW-0812">Transmembrane</keyword>
<gene>
    <name evidence="3" type="ORF">QE408_000274</name>
</gene>
<keyword evidence="4" id="KW-1185">Reference proteome</keyword>
<keyword evidence="2" id="KW-1133">Transmembrane helix</keyword>
<name>A0ABU0UDY5_9HYPH</name>
<keyword evidence="2" id="KW-0472">Membrane</keyword>
<protein>
    <submittedName>
        <fullName evidence="3">Uncharacterized protein</fullName>
    </submittedName>
</protein>
<accession>A0ABU0UDY5</accession>
<proteinExistence type="predicted"/>
<reference evidence="3 4" key="1">
    <citation type="submission" date="2023-07" db="EMBL/GenBank/DDBJ databases">
        <title>Functional and genomic diversity of the sorghum phyllosphere microbiome.</title>
        <authorList>
            <person name="Shade A."/>
        </authorList>
    </citation>
    <scope>NUCLEOTIDE SEQUENCE [LARGE SCALE GENOMIC DNA]</scope>
    <source>
        <strain evidence="3 4">SORGH_AS_1126</strain>
    </source>
</reference>
<evidence type="ECO:0000256" key="2">
    <source>
        <dbReference type="SAM" id="Phobius"/>
    </source>
</evidence>
<keyword evidence="1" id="KW-0175">Coiled coil</keyword>
<dbReference type="EMBL" id="JAUTBL010000001">
    <property type="protein sequence ID" value="MDQ1183152.1"/>
    <property type="molecule type" value="Genomic_DNA"/>
</dbReference>
<comment type="caution">
    <text evidence="3">The sequence shown here is derived from an EMBL/GenBank/DDBJ whole genome shotgun (WGS) entry which is preliminary data.</text>
</comment>